<organism evidence="1 2">
    <name type="scientific">Rhodococcus jostii (strain RHA1)</name>
    <dbReference type="NCBI Taxonomy" id="101510"/>
    <lineage>
        <taxon>Bacteria</taxon>
        <taxon>Bacillati</taxon>
        <taxon>Actinomycetota</taxon>
        <taxon>Actinomycetes</taxon>
        <taxon>Mycobacteriales</taxon>
        <taxon>Nocardiaceae</taxon>
        <taxon>Rhodococcus</taxon>
    </lineage>
</organism>
<reference evidence="2" key="1">
    <citation type="journal article" date="2006" name="Proc. Natl. Acad. Sci. U.S.A.">
        <title>The complete genome of Rhodococcus sp. RHA1 provides insights into a catabolic powerhouse.</title>
        <authorList>
            <person name="McLeod M.P."/>
            <person name="Warren R.L."/>
            <person name="Hsiao W.W.L."/>
            <person name="Araki N."/>
            <person name="Myhre M."/>
            <person name="Fernandes C."/>
            <person name="Miyazawa D."/>
            <person name="Wong W."/>
            <person name="Lillquist A.L."/>
            <person name="Wang D."/>
            <person name="Dosanjh M."/>
            <person name="Hara H."/>
            <person name="Petrescu A."/>
            <person name="Morin R.D."/>
            <person name="Yang G."/>
            <person name="Stott J.M."/>
            <person name="Schein J.E."/>
            <person name="Shin H."/>
            <person name="Smailus D."/>
            <person name="Siddiqui A.S."/>
            <person name="Marra M.A."/>
            <person name="Jones S.J.M."/>
            <person name="Holt R."/>
            <person name="Brinkman F.S.L."/>
            <person name="Miyauchi K."/>
            <person name="Fukuda M."/>
            <person name="Davies J.E."/>
            <person name="Mohn W.W."/>
            <person name="Eltis L.D."/>
        </authorList>
    </citation>
    <scope>NUCLEOTIDE SEQUENCE [LARGE SCALE GENOMIC DNA]</scope>
    <source>
        <strain evidence="2">RHA1</strain>
    </source>
</reference>
<gene>
    <name evidence="1" type="ordered locus">RHA1_ro03262</name>
</gene>
<evidence type="ECO:0000313" key="1">
    <source>
        <dbReference type="EMBL" id="ABG95065.1"/>
    </source>
</evidence>
<dbReference type="KEGG" id="rha:RHA1_ro03262"/>
<dbReference type="Proteomes" id="UP000008710">
    <property type="component" value="Chromosome"/>
</dbReference>
<dbReference type="HOGENOM" id="CLU_1925945_0_0_11"/>
<dbReference type="AlphaFoldDB" id="Q0SBM1"/>
<accession>Q0SBM1</accession>
<sequence length="131" mass="14237">MPSQNLRRATVITCSTKRPQRCRRGDVEIRDQCPTERCGVHPEIGSDHLGRAAAVGAPTWGAGRGRSIARLCEFATSSSGGMGHGTVPNMHMECAPEKGKSRDEMTCVLFRNTGCSMKMVWETESDPTIVS</sequence>
<dbReference type="EMBL" id="CP000431">
    <property type="protein sequence ID" value="ABG95065.1"/>
    <property type="molecule type" value="Genomic_DNA"/>
</dbReference>
<proteinExistence type="predicted"/>
<protein>
    <submittedName>
        <fullName evidence="1">Uncharacterized protein</fullName>
    </submittedName>
</protein>
<evidence type="ECO:0000313" key="2">
    <source>
        <dbReference type="Proteomes" id="UP000008710"/>
    </source>
</evidence>
<name>Q0SBM1_RHOJR</name>